<dbReference type="Pfam" id="PF03918">
    <property type="entry name" value="CcmH"/>
    <property type="match status" value="1"/>
</dbReference>
<organism evidence="8">
    <name type="scientific">marine sediment metagenome</name>
    <dbReference type="NCBI Taxonomy" id="412755"/>
    <lineage>
        <taxon>unclassified sequences</taxon>
        <taxon>metagenomes</taxon>
        <taxon>ecological metagenomes</taxon>
    </lineage>
</organism>
<evidence type="ECO:0000256" key="2">
    <source>
        <dbReference type="ARBA" id="ARBA00022617"/>
    </source>
</evidence>
<dbReference type="InterPro" id="IPR038297">
    <property type="entry name" value="CcmH/CycL/NrfF/Ccl2_sf"/>
</dbReference>
<sequence length="172" mass="19249">MKLGLNIRKIAVTSLLSLMLLTLAQPVNAATSSEITDVAREFICNCGCNKMLPVCDMQCGKDFKKIIGQKIDADWNRKKIVNYMVKNYNEQILAAPTKKGFNLTAWIMPFVVLGLAGAGVAMVIVAWGKGAEKKEEERLATVATEAKKPDESDKKDDKYRKQLDEELKKHDW</sequence>
<keyword evidence="6" id="KW-0472">Membrane</keyword>
<keyword evidence="6" id="KW-0812">Transmembrane</keyword>
<proteinExistence type="inferred from homology"/>
<keyword evidence="2" id="KW-0349">Heme</keyword>
<dbReference type="EMBL" id="LAZR01006614">
    <property type="protein sequence ID" value="KKM90879.1"/>
    <property type="molecule type" value="Genomic_DNA"/>
</dbReference>
<keyword evidence="3" id="KW-0479">Metal-binding</keyword>
<keyword evidence="4" id="KW-0408">Iron</keyword>
<protein>
    <recommendedName>
        <fullName evidence="7">CcmH/CycL/Ccl2/NrfF N-terminal domain-containing protein</fullName>
    </recommendedName>
</protein>
<feature type="transmembrane region" description="Helical" evidence="6">
    <location>
        <begin position="106"/>
        <end position="128"/>
    </location>
</feature>
<evidence type="ECO:0000256" key="6">
    <source>
        <dbReference type="SAM" id="Phobius"/>
    </source>
</evidence>
<keyword evidence="6" id="KW-1133">Transmembrane helix</keyword>
<dbReference type="Gene3D" id="1.10.8.640">
    <property type="entry name" value="Cytochrome C biogenesis protein"/>
    <property type="match status" value="1"/>
</dbReference>
<evidence type="ECO:0000256" key="4">
    <source>
        <dbReference type="ARBA" id="ARBA00023004"/>
    </source>
</evidence>
<comment type="similarity">
    <text evidence="1">Belongs to the CcmH/CycL/Ccl2/NrfF family.</text>
</comment>
<reference evidence="8" key="1">
    <citation type="journal article" date="2015" name="Nature">
        <title>Complex archaea that bridge the gap between prokaryotes and eukaryotes.</title>
        <authorList>
            <person name="Spang A."/>
            <person name="Saw J.H."/>
            <person name="Jorgensen S.L."/>
            <person name="Zaremba-Niedzwiedzka K."/>
            <person name="Martijn J."/>
            <person name="Lind A.E."/>
            <person name="van Eijk R."/>
            <person name="Schleper C."/>
            <person name="Guy L."/>
            <person name="Ettema T.J."/>
        </authorList>
    </citation>
    <scope>NUCLEOTIDE SEQUENCE</scope>
</reference>
<evidence type="ECO:0000256" key="3">
    <source>
        <dbReference type="ARBA" id="ARBA00022723"/>
    </source>
</evidence>
<dbReference type="GO" id="GO:0046872">
    <property type="term" value="F:metal ion binding"/>
    <property type="evidence" value="ECO:0007669"/>
    <property type="project" value="UniProtKB-KW"/>
</dbReference>
<dbReference type="AlphaFoldDB" id="A0A0F9L7L9"/>
<feature type="domain" description="CcmH/CycL/Ccl2/NrfF N-terminal" evidence="7">
    <location>
        <begin position="28"/>
        <end position="140"/>
    </location>
</feature>
<comment type="caution">
    <text evidence="8">The sequence shown here is derived from an EMBL/GenBank/DDBJ whole genome shotgun (WGS) entry which is preliminary data.</text>
</comment>
<evidence type="ECO:0000256" key="5">
    <source>
        <dbReference type="SAM" id="MobiDB-lite"/>
    </source>
</evidence>
<evidence type="ECO:0000256" key="1">
    <source>
        <dbReference type="ARBA" id="ARBA00010342"/>
    </source>
</evidence>
<accession>A0A0F9L7L9</accession>
<evidence type="ECO:0000259" key="7">
    <source>
        <dbReference type="Pfam" id="PF03918"/>
    </source>
</evidence>
<name>A0A0F9L7L9_9ZZZZ</name>
<feature type="region of interest" description="Disordered" evidence="5">
    <location>
        <begin position="138"/>
        <end position="159"/>
    </location>
</feature>
<dbReference type="InterPro" id="IPR005616">
    <property type="entry name" value="CcmH/CycL/Ccl2/NrfF_N"/>
</dbReference>
<evidence type="ECO:0000313" key="8">
    <source>
        <dbReference type="EMBL" id="KKM90879.1"/>
    </source>
</evidence>
<gene>
    <name evidence="8" type="ORF">LCGC14_1234180</name>
</gene>